<comment type="caution">
    <text evidence="2">The sequence shown here is derived from an EMBL/GenBank/DDBJ whole genome shotgun (WGS) entry which is preliminary data.</text>
</comment>
<dbReference type="EMBL" id="CAJGYO010000012">
    <property type="protein sequence ID" value="CAD6263951.1"/>
    <property type="molecule type" value="Genomic_DNA"/>
</dbReference>
<name>A0A811R2Y5_9POAL</name>
<organism evidence="2 3">
    <name type="scientific">Miscanthus lutarioriparius</name>
    <dbReference type="NCBI Taxonomy" id="422564"/>
    <lineage>
        <taxon>Eukaryota</taxon>
        <taxon>Viridiplantae</taxon>
        <taxon>Streptophyta</taxon>
        <taxon>Embryophyta</taxon>
        <taxon>Tracheophyta</taxon>
        <taxon>Spermatophyta</taxon>
        <taxon>Magnoliopsida</taxon>
        <taxon>Liliopsida</taxon>
        <taxon>Poales</taxon>
        <taxon>Poaceae</taxon>
        <taxon>PACMAD clade</taxon>
        <taxon>Panicoideae</taxon>
        <taxon>Andropogonodae</taxon>
        <taxon>Andropogoneae</taxon>
        <taxon>Saccharinae</taxon>
        <taxon>Miscanthus</taxon>
    </lineage>
</organism>
<evidence type="ECO:0000313" key="2">
    <source>
        <dbReference type="EMBL" id="CAD6263951.1"/>
    </source>
</evidence>
<gene>
    <name evidence="2" type="ORF">NCGR_LOCUS47256</name>
</gene>
<keyword evidence="3" id="KW-1185">Reference proteome</keyword>
<accession>A0A811R2Y5</accession>
<protein>
    <submittedName>
        <fullName evidence="2">Uncharacterized protein</fullName>
    </submittedName>
</protein>
<proteinExistence type="predicted"/>
<evidence type="ECO:0000313" key="3">
    <source>
        <dbReference type="Proteomes" id="UP000604825"/>
    </source>
</evidence>
<reference evidence="2" key="1">
    <citation type="submission" date="2020-10" db="EMBL/GenBank/DDBJ databases">
        <authorList>
            <person name="Han B."/>
            <person name="Lu T."/>
            <person name="Zhao Q."/>
            <person name="Huang X."/>
            <person name="Zhao Y."/>
        </authorList>
    </citation>
    <scope>NUCLEOTIDE SEQUENCE</scope>
</reference>
<sequence>MKLKSVFLLPGSLQLSRVAWSHLLRWVKDSRSVLRHRCWDTRPSSPDRYAGPANALRLDRKQQLGTEARTPPSDGTQSHSHRAEAPGRKGLVDVDVLSLSPRERPALLERLIHVADKDNERFLLKLKARGADAGGSSHGSALLAVVLGSPGWRLESARWNA</sequence>
<dbReference type="Proteomes" id="UP000604825">
    <property type="component" value="Unassembled WGS sequence"/>
</dbReference>
<dbReference type="OrthoDB" id="66620at2759"/>
<evidence type="ECO:0000256" key="1">
    <source>
        <dbReference type="SAM" id="MobiDB-lite"/>
    </source>
</evidence>
<dbReference type="AlphaFoldDB" id="A0A811R2Y5"/>
<feature type="region of interest" description="Disordered" evidence="1">
    <location>
        <begin position="41"/>
        <end position="88"/>
    </location>
</feature>